<dbReference type="SUPFAM" id="SSF46689">
    <property type="entry name" value="Homeodomain-like"/>
    <property type="match status" value="1"/>
</dbReference>
<dbReference type="PANTHER" id="PTHR30055">
    <property type="entry name" value="HTH-TYPE TRANSCRIPTIONAL REGULATOR RUTR"/>
    <property type="match status" value="1"/>
</dbReference>
<feature type="domain" description="HTH tetR-type" evidence="5">
    <location>
        <begin position="28"/>
        <end position="88"/>
    </location>
</feature>
<dbReference type="PROSITE" id="PS50977">
    <property type="entry name" value="HTH_TETR_2"/>
    <property type="match status" value="1"/>
</dbReference>
<evidence type="ECO:0000313" key="7">
    <source>
        <dbReference type="Proteomes" id="UP000193317"/>
    </source>
</evidence>
<evidence type="ECO:0000256" key="4">
    <source>
        <dbReference type="PROSITE-ProRule" id="PRU00335"/>
    </source>
</evidence>
<keyword evidence="2 4" id="KW-0238">DNA-binding</keyword>
<name>A0A1X2EA38_MYCSZ</name>
<dbReference type="Proteomes" id="UP000193317">
    <property type="component" value="Unassembled WGS sequence"/>
</dbReference>
<sequence length="215" mass="24481">MYLAMDTKDTDETKKRSYEMRARREATEATHEAIVQAAVDSVIAERSLAITLNTIAERAGVSVKTLLRHFGTREPLIAAAWSRIHQDVIVERTTPPEDVDEALRVLLEHYEHRGDMMLGLLSEEGDDPRARIMCDTGRMEHRRWVQEVFAARLPKQPAARSRVVDALVVATDLYSWKLLRRDRDLSIEDVLDRIQLLTDSVLRTAVQDAAEAPRP</sequence>
<proteinExistence type="predicted"/>
<dbReference type="Gene3D" id="1.10.357.10">
    <property type="entry name" value="Tetracycline Repressor, domain 2"/>
    <property type="match status" value="1"/>
</dbReference>
<comment type="caution">
    <text evidence="6">The sequence shown here is derived from an EMBL/GenBank/DDBJ whole genome shotgun (WGS) entry which is preliminary data.</text>
</comment>
<dbReference type="InterPro" id="IPR009057">
    <property type="entry name" value="Homeodomain-like_sf"/>
</dbReference>
<evidence type="ECO:0000256" key="1">
    <source>
        <dbReference type="ARBA" id="ARBA00023015"/>
    </source>
</evidence>
<reference evidence="6 7" key="1">
    <citation type="submission" date="2016-01" db="EMBL/GenBank/DDBJ databases">
        <title>The new phylogeny of the genus Mycobacterium.</title>
        <authorList>
            <person name="Tarcisio F."/>
            <person name="Conor M."/>
            <person name="Antonella G."/>
            <person name="Elisabetta G."/>
            <person name="Giulia F.S."/>
            <person name="Sara T."/>
            <person name="Anna F."/>
            <person name="Clotilde B."/>
            <person name="Roberto B."/>
            <person name="Veronica D.S."/>
            <person name="Fabio R."/>
            <person name="Monica P."/>
            <person name="Olivier J."/>
            <person name="Enrico T."/>
            <person name="Nicola S."/>
        </authorList>
    </citation>
    <scope>NUCLEOTIDE SEQUENCE [LARGE SCALE GENOMIC DNA]</scope>
    <source>
        <strain evidence="6 7">DSM 44166</strain>
    </source>
</reference>
<gene>
    <name evidence="6" type="ORF">AWC27_05035</name>
</gene>
<dbReference type="InterPro" id="IPR050109">
    <property type="entry name" value="HTH-type_TetR-like_transc_reg"/>
</dbReference>
<keyword evidence="7" id="KW-1185">Reference proteome</keyword>
<organism evidence="6 7">
    <name type="scientific">Mycobacterium szulgai</name>
    <dbReference type="NCBI Taxonomy" id="1787"/>
    <lineage>
        <taxon>Bacteria</taxon>
        <taxon>Bacillati</taxon>
        <taxon>Actinomycetota</taxon>
        <taxon>Actinomycetes</taxon>
        <taxon>Mycobacteriales</taxon>
        <taxon>Mycobacteriaceae</taxon>
        <taxon>Mycobacterium</taxon>
    </lineage>
</organism>
<dbReference type="PANTHER" id="PTHR30055:SF234">
    <property type="entry name" value="HTH-TYPE TRANSCRIPTIONAL REGULATOR BETI"/>
    <property type="match status" value="1"/>
</dbReference>
<keyword evidence="3" id="KW-0804">Transcription</keyword>
<dbReference type="AlphaFoldDB" id="A0A1X2EA38"/>
<evidence type="ECO:0000256" key="2">
    <source>
        <dbReference type="ARBA" id="ARBA00023125"/>
    </source>
</evidence>
<evidence type="ECO:0000259" key="5">
    <source>
        <dbReference type="PROSITE" id="PS50977"/>
    </source>
</evidence>
<evidence type="ECO:0000313" key="6">
    <source>
        <dbReference type="EMBL" id="ORW96819.1"/>
    </source>
</evidence>
<accession>A0A1X2EA38</accession>
<dbReference type="GO" id="GO:0003700">
    <property type="term" value="F:DNA-binding transcription factor activity"/>
    <property type="evidence" value="ECO:0007669"/>
    <property type="project" value="TreeGrafter"/>
</dbReference>
<dbReference type="Pfam" id="PF00440">
    <property type="entry name" value="TetR_N"/>
    <property type="match status" value="1"/>
</dbReference>
<dbReference type="InterPro" id="IPR001647">
    <property type="entry name" value="HTH_TetR"/>
</dbReference>
<evidence type="ECO:0000256" key="3">
    <source>
        <dbReference type="ARBA" id="ARBA00023163"/>
    </source>
</evidence>
<feature type="DNA-binding region" description="H-T-H motif" evidence="4">
    <location>
        <begin position="51"/>
        <end position="70"/>
    </location>
</feature>
<dbReference type="GO" id="GO:0000976">
    <property type="term" value="F:transcription cis-regulatory region binding"/>
    <property type="evidence" value="ECO:0007669"/>
    <property type="project" value="TreeGrafter"/>
</dbReference>
<protein>
    <recommendedName>
        <fullName evidence="5">HTH tetR-type domain-containing protein</fullName>
    </recommendedName>
</protein>
<dbReference type="EMBL" id="LQPW01000131">
    <property type="protein sequence ID" value="ORW96819.1"/>
    <property type="molecule type" value="Genomic_DNA"/>
</dbReference>
<keyword evidence="1" id="KW-0805">Transcription regulation</keyword>